<name>A0ABW0ZT64_9ACTN</name>
<evidence type="ECO:0000256" key="2">
    <source>
        <dbReference type="SAM" id="MobiDB-lite"/>
    </source>
</evidence>
<reference evidence="5" key="1">
    <citation type="journal article" date="2019" name="Int. J. Syst. Evol. Microbiol.">
        <title>The Global Catalogue of Microorganisms (GCM) 10K type strain sequencing project: providing services to taxonomists for standard genome sequencing and annotation.</title>
        <authorList>
            <consortium name="The Broad Institute Genomics Platform"/>
            <consortium name="The Broad Institute Genome Sequencing Center for Infectious Disease"/>
            <person name="Wu L."/>
            <person name="Ma J."/>
        </authorList>
    </citation>
    <scope>NUCLEOTIDE SEQUENCE [LARGE SCALE GENOMIC DNA]</scope>
    <source>
        <strain evidence="5">KCTC 42087</strain>
    </source>
</reference>
<sequence length="431" mass="46508">MSDRWGREQVLGLAPDAAAAKAAGGVAKPAGWTGTGCDDDAVWGECKGSGTSAYRASADLTEPAFRCSCPSRKFPCKHALALLLLWSEGAVGAGPRPAWVAEWLEQRRERAEKAQVRKEAAAPKAKDPRTAERREQRVDGGVAELDQWLRDQVAHGLAQAEKAPYKLWDDAARRLVDAQAGGLAGQIRALAAIPRQPGWPERLLEEYALLRLLVRAHQRRAELPAALRETVRSRIGFTVQQEDVVRDGERVRDRWCVTGSRDIAVDQLTTRRVWLRGAATGRPALVLSFAAPGRQLDSSLPVGTRVDAELAFYPGAQPLRALVAERHGAAAPAAPAGLAVGGFLEEYAAALERDPWLDRWPAVLAGVRLARAGDGLRVVDGAGDALPLLPSDPWRLLAVSGGRPVTLAGEWTPRGLWPLAAWDEDEGVVIL</sequence>
<keyword evidence="1" id="KW-0863">Zinc-finger</keyword>
<gene>
    <name evidence="4" type="ORF">ACFPZN_12800</name>
</gene>
<protein>
    <submittedName>
        <fullName evidence="4">SWIM zinc finger family protein</fullName>
    </submittedName>
</protein>
<evidence type="ECO:0000259" key="3">
    <source>
        <dbReference type="PROSITE" id="PS50966"/>
    </source>
</evidence>
<dbReference type="PROSITE" id="PS50966">
    <property type="entry name" value="ZF_SWIM"/>
    <property type="match status" value="1"/>
</dbReference>
<dbReference type="EMBL" id="JBHSON010000014">
    <property type="protein sequence ID" value="MFC5746494.1"/>
    <property type="molecule type" value="Genomic_DNA"/>
</dbReference>
<evidence type="ECO:0000256" key="1">
    <source>
        <dbReference type="PROSITE-ProRule" id="PRU00325"/>
    </source>
</evidence>
<feature type="region of interest" description="Disordered" evidence="2">
    <location>
        <begin position="114"/>
        <end position="138"/>
    </location>
</feature>
<accession>A0ABW0ZT64</accession>
<dbReference type="RefSeq" id="WP_378282115.1">
    <property type="nucleotide sequence ID" value="NZ_JBHSON010000014.1"/>
</dbReference>
<dbReference type="Pfam" id="PF04434">
    <property type="entry name" value="SWIM"/>
    <property type="match status" value="1"/>
</dbReference>
<evidence type="ECO:0000313" key="4">
    <source>
        <dbReference type="EMBL" id="MFC5746494.1"/>
    </source>
</evidence>
<keyword evidence="5" id="KW-1185">Reference proteome</keyword>
<evidence type="ECO:0000313" key="5">
    <source>
        <dbReference type="Proteomes" id="UP001596074"/>
    </source>
</evidence>
<feature type="domain" description="SWIM-type" evidence="3">
    <location>
        <begin position="54"/>
        <end position="87"/>
    </location>
</feature>
<keyword evidence="1" id="KW-0862">Zinc</keyword>
<comment type="caution">
    <text evidence="4">The sequence shown here is derived from an EMBL/GenBank/DDBJ whole genome shotgun (WGS) entry which is preliminary data.</text>
</comment>
<dbReference type="Proteomes" id="UP001596074">
    <property type="component" value="Unassembled WGS sequence"/>
</dbReference>
<proteinExistence type="predicted"/>
<keyword evidence="1" id="KW-0479">Metal-binding</keyword>
<organism evidence="4 5">
    <name type="scientific">Actinomadura rugatobispora</name>
    <dbReference type="NCBI Taxonomy" id="1994"/>
    <lineage>
        <taxon>Bacteria</taxon>
        <taxon>Bacillati</taxon>
        <taxon>Actinomycetota</taxon>
        <taxon>Actinomycetes</taxon>
        <taxon>Streptosporangiales</taxon>
        <taxon>Thermomonosporaceae</taxon>
        <taxon>Actinomadura</taxon>
    </lineage>
</organism>
<dbReference type="InterPro" id="IPR007527">
    <property type="entry name" value="Znf_SWIM"/>
</dbReference>